<dbReference type="AlphaFoldDB" id="A0A841GQY0"/>
<keyword evidence="7" id="KW-1185">Reference proteome</keyword>
<evidence type="ECO:0000313" key="7">
    <source>
        <dbReference type="Proteomes" id="UP000555828"/>
    </source>
</evidence>
<keyword evidence="4" id="KW-0862">Zinc</keyword>
<dbReference type="GO" id="GO:0005524">
    <property type="term" value="F:ATP binding"/>
    <property type="evidence" value="ECO:0007669"/>
    <property type="project" value="InterPro"/>
</dbReference>
<dbReference type="Gene3D" id="3.30.980.10">
    <property type="entry name" value="Threonyl-trna Synthetase, Chain A, domain 2"/>
    <property type="match status" value="1"/>
</dbReference>
<dbReference type="SUPFAM" id="SSF55186">
    <property type="entry name" value="ThrRS/AlaRS common domain"/>
    <property type="match status" value="1"/>
</dbReference>
<dbReference type="InterPro" id="IPR018163">
    <property type="entry name" value="Thr/Ala-tRNA-synth_IIc_edit"/>
</dbReference>
<dbReference type="GO" id="GO:0005737">
    <property type="term" value="C:cytoplasm"/>
    <property type="evidence" value="ECO:0007669"/>
    <property type="project" value="UniProtKB-SubCell"/>
</dbReference>
<dbReference type="GO" id="GO:0006419">
    <property type="term" value="P:alanyl-tRNA aminoacylation"/>
    <property type="evidence" value="ECO:0007669"/>
    <property type="project" value="InterPro"/>
</dbReference>
<dbReference type="InterPro" id="IPR051335">
    <property type="entry name" value="Alanyl-tRNA_Editing_Enzymes"/>
</dbReference>
<dbReference type="PANTHER" id="PTHR43462:SF1">
    <property type="entry name" value="ALANYL-TRNA EDITING PROTEIN AARSD1"/>
    <property type="match status" value="1"/>
</dbReference>
<evidence type="ECO:0000256" key="2">
    <source>
        <dbReference type="ARBA" id="ARBA00004496"/>
    </source>
</evidence>
<dbReference type="EC" id="6.1.1.7" evidence="6"/>
<name>A0A841GQY0_9BACT</name>
<reference evidence="6 7" key="1">
    <citation type="submission" date="2020-08" db="EMBL/GenBank/DDBJ databases">
        <title>Genomic Encyclopedia of Type Strains, Phase IV (KMG-IV): sequencing the most valuable type-strain genomes for metagenomic binning, comparative biology and taxonomic classification.</title>
        <authorList>
            <person name="Goeker M."/>
        </authorList>
    </citation>
    <scope>NUCLEOTIDE SEQUENCE [LARGE SCALE GENOMIC DNA]</scope>
    <source>
        <strain evidence="6 7">DSM 13481</strain>
    </source>
</reference>
<organism evidence="6 7">
    <name type="scientific">Thermosipho japonicus</name>
    <dbReference type="NCBI Taxonomy" id="90323"/>
    <lineage>
        <taxon>Bacteria</taxon>
        <taxon>Thermotogati</taxon>
        <taxon>Thermotogota</taxon>
        <taxon>Thermotogae</taxon>
        <taxon>Thermotogales</taxon>
        <taxon>Fervidobacteriaceae</taxon>
        <taxon>Thermosipho</taxon>
    </lineage>
</organism>
<dbReference type="PANTHER" id="PTHR43462">
    <property type="entry name" value="ALANYL-TRNA EDITING PROTEIN"/>
    <property type="match status" value="1"/>
</dbReference>
<dbReference type="InterPro" id="IPR012947">
    <property type="entry name" value="tRNA_SAD"/>
</dbReference>
<dbReference type="GO" id="GO:0046872">
    <property type="term" value="F:metal ion binding"/>
    <property type="evidence" value="ECO:0007669"/>
    <property type="project" value="UniProtKB-KW"/>
</dbReference>
<dbReference type="SMART" id="SM00863">
    <property type="entry name" value="tRNA_SAD"/>
    <property type="match status" value="1"/>
</dbReference>
<evidence type="ECO:0000256" key="3">
    <source>
        <dbReference type="ARBA" id="ARBA00022723"/>
    </source>
</evidence>
<comment type="caution">
    <text evidence="6">The sequence shown here is derived from an EMBL/GenBank/DDBJ whole genome shotgun (WGS) entry which is preliminary data.</text>
</comment>
<keyword evidence="6" id="KW-0030">Aminoacyl-tRNA synthetase</keyword>
<dbReference type="SUPFAM" id="SSF50447">
    <property type="entry name" value="Translation proteins"/>
    <property type="match status" value="1"/>
</dbReference>
<dbReference type="RefSeq" id="WP_184618942.1">
    <property type="nucleotide sequence ID" value="NZ_JACHEX010000001.1"/>
</dbReference>
<comment type="subcellular location">
    <subcellularLocation>
        <location evidence="2">Cytoplasm</location>
    </subcellularLocation>
</comment>
<evidence type="ECO:0000313" key="6">
    <source>
        <dbReference type="EMBL" id="MBB6062273.1"/>
    </source>
</evidence>
<dbReference type="Proteomes" id="UP000555828">
    <property type="component" value="Unassembled WGS sequence"/>
</dbReference>
<dbReference type="Gene3D" id="2.40.30.130">
    <property type="match status" value="1"/>
</dbReference>
<protein>
    <submittedName>
        <fullName evidence="6">Alanyl-tRNA synthetase</fullName>
        <ecNumber evidence="6">6.1.1.7</ecNumber>
    </submittedName>
</protein>
<dbReference type="GO" id="GO:0003676">
    <property type="term" value="F:nucleic acid binding"/>
    <property type="evidence" value="ECO:0007669"/>
    <property type="project" value="InterPro"/>
</dbReference>
<dbReference type="EMBL" id="JACHEX010000001">
    <property type="protein sequence ID" value="MBB6062273.1"/>
    <property type="molecule type" value="Genomic_DNA"/>
</dbReference>
<sequence>MKIRIEEILKEKGKIFAVSSESPFYVDYKGGQLGDRGKIGNANVLSVITKNGKIYHEIDREVDLGENNVEIDLKHQLFVRQHHTGQHILSAVFEELADISTVGFRMGFEYTTIDLNVPYVVEELLDEVEERVNSIITECVDVQEILVEKEEVDRFPLRKKLSDKVEEMVRIIKIGEYDYSPCGGYHVENTGQIGLLKILKTEKVKGELTRLYFVAGFKAMEYFRNYSKILKNISVSLTSSIFEVEDKVKSLLGEVKGKSSRVESLAEKLACYKKDELKKLKEDVYFLHEEPEILRYIPKYFDKEGLLVLYDGKNYSFTSNSSKYIVRDIISDLRERFGGKGGGGKEKGNYLPSDGVNINMILEVLK</sequence>
<proteinExistence type="predicted"/>
<dbReference type="Pfam" id="PF07973">
    <property type="entry name" value="tRNA_SAD"/>
    <property type="match status" value="1"/>
</dbReference>
<accession>A0A841GQY0</accession>
<gene>
    <name evidence="6" type="ORF">HNP65_000695</name>
</gene>
<feature type="domain" description="Alanyl-transfer RNA synthetases family profile" evidence="5">
    <location>
        <begin position="1"/>
        <end position="225"/>
    </location>
</feature>
<comment type="cofactor">
    <cofactor evidence="1">
        <name>Zn(2+)</name>
        <dbReference type="ChEBI" id="CHEBI:29105"/>
    </cofactor>
</comment>
<dbReference type="GO" id="GO:0004813">
    <property type="term" value="F:alanine-tRNA ligase activity"/>
    <property type="evidence" value="ECO:0007669"/>
    <property type="project" value="UniProtKB-EC"/>
</dbReference>
<dbReference type="PROSITE" id="PS50860">
    <property type="entry name" value="AA_TRNA_LIGASE_II_ALA"/>
    <property type="match status" value="1"/>
</dbReference>
<evidence type="ECO:0000256" key="4">
    <source>
        <dbReference type="ARBA" id="ARBA00022833"/>
    </source>
</evidence>
<dbReference type="InterPro" id="IPR018165">
    <property type="entry name" value="Ala-tRNA-synth_IIc_core"/>
</dbReference>
<keyword evidence="3" id="KW-0479">Metal-binding</keyword>
<evidence type="ECO:0000256" key="1">
    <source>
        <dbReference type="ARBA" id="ARBA00001947"/>
    </source>
</evidence>
<evidence type="ECO:0000259" key="5">
    <source>
        <dbReference type="PROSITE" id="PS50860"/>
    </source>
</evidence>
<dbReference type="InterPro" id="IPR009000">
    <property type="entry name" value="Transl_B-barrel_sf"/>
</dbReference>
<dbReference type="GO" id="GO:0002161">
    <property type="term" value="F:aminoacyl-tRNA deacylase activity"/>
    <property type="evidence" value="ECO:0007669"/>
    <property type="project" value="UniProtKB-ARBA"/>
</dbReference>
<keyword evidence="6" id="KW-0436">Ligase</keyword>